<protein>
    <recommendedName>
        <fullName evidence="4">Carboxypeptidase regulatory-like domain-containing protein</fullName>
    </recommendedName>
</protein>
<dbReference type="RefSeq" id="WP_207396778.1">
    <property type="nucleotide sequence ID" value="NZ_JABRWO010000006.1"/>
</dbReference>
<dbReference type="SUPFAM" id="SSF49464">
    <property type="entry name" value="Carboxypeptidase regulatory domain-like"/>
    <property type="match status" value="1"/>
</dbReference>
<sequence length="199" mass="22172">MRLAACLCVFMLVWTSSVSAQTRPDEKLATIVGKVIDQDGNGVESVAVTVQGYDHSAHATTDQEGQFRCEFEERKLRIARILADDQQADRLGIFTVAYRDPPTADKPITITVEPLAGVTVSRYRPVYRDGSQRFTPAWGDSTTTNEQGKFTLTDLVVGQKYFLSCRDEEQEVHYQGLPNYIPVESGTHDLGEIKVTPSR</sequence>
<evidence type="ECO:0000256" key="1">
    <source>
        <dbReference type="SAM" id="SignalP"/>
    </source>
</evidence>
<evidence type="ECO:0000313" key="2">
    <source>
        <dbReference type="EMBL" id="MBA2115352.1"/>
    </source>
</evidence>
<proteinExistence type="predicted"/>
<comment type="caution">
    <text evidence="2">The sequence shown here is derived from an EMBL/GenBank/DDBJ whole genome shotgun (WGS) entry which is preliminary data.</text>
</comment>
<accession>A0A7V9A7G8</accession>
<feature type="signal peptide" evidence="1">
    <location>
        <begin position="1"/>
        <end position="20"/>
    </location>
</feature>
<dbReference type="AlphaFoldDB" id="A0A7V9A7G8"/>
<feature type="chain" id="PRO_5031182961" description="Carboxypeptidase regulatory-like domain-containing protein" evidence="1">
    <location>
        <begin position="21"/>
        <end position="199"/>
    </location>
</feature>
<evidence type="ECO:0000313" key="3">
    <source>
        <dbReference type="Proteomes" id="UP000551616"/>
    </source>
</evidence>
<reference evidence="2 3" key="1">
    <citation type="submission" date="2020-05" db="EMBL/GenBank/DDBJ databases">
        <title>Bremerella alba sp. nov., a novel planctomycete isolated from the surface of the macroalga Fucus spiralis.</title>
        <authorList>
            <person name="Godinho O."/>
            <person name="Botelho R."/>
            <person name="Albuquerque L."/>
            <person name="Wiegand S."/>
            <person name="Da Costa M.S."/>
            <person name="Lobo-Da-Cunha A."/>
            <person name="Jogler C."/>
            <person name="Lage O.M."/>
        </authorList>
    </citation>
    <scope>NUCLEOTIDE SEQUENCE [LARGE SCALE GENOMIC DNA]</scope>
    <source>
        <strain evidence="2 3">FF15</strain>
    </source>
</reference>
<name>A0A7V9A7G8_9BACT</name>
<gene>
    <name evidence="2" type="ORF">HOV93_25260</name>
</gene>
<dbReference type="EMBL" id="JABRWO010000006">
    <property type="protein sequence ID" value="MBA2115352.1"/>
    <property type="molecule type" value="Genomic_DNA"/>
</dbReference>
<evidence type="ECO:0008006" key="4">
    <source>
        <dbReference type="Google" id="ProtNLM"/>
    </source>
</evidence>
<dbReference type="Proteomes" id="UP000551616">
    <property type="component" value="Unassembled WGS sequence"/>
</dbReference>
<organism evidence="2 3">
    <name type="scientific">Bremerella alba</name>
    <dbReference type="NCBI Taxonomy" id="980252"/>
    <lineage>
        <taxon>Bacteria</taxon>
        <taxon>Pseudomonadati</taxon>
        <taxon>Planctomycetota</taxon>
        <taxon>Planctomycetia</taxon>
        <taxon>Pirellulales</taxon>
        <taxon>Pirellulaceae</taxon>
        <taxon>Bremerella</taxon>
    </lineage>
</organism>
<dbReference type="InterPro" id="IPR008969">
    <property type="entry name" value="CarboxyPept-like_regulatory"/>
</dbReference>
<keyword evidence="3" id="KW-1185">Reference proteome</keyword>
<keyword evidence="1" id="KW-0732">Signal</keyword>